<dbReference type="AlphaFoldDB" id="A0A0H5C959"/>
<evidence type="ECO:0000313" key="3">
    <source>
        <dbReference type="Proteomes" id="UP000038830"/>
    </source>
</evidence>
<evidence type="ECO:0000313" key="2">
    <source>
        <dbReference type="EMBL" id="CEP24896.1"/>
    </source>
</evidence>
<reference evidence="3" key="1">
    <citation type="journal article" date="2015" name="J. Biotechnol.">
        <title>The structure of the Cyberlindnera jadinii genome and its relation to Candida utilis analyzed by the occurrence of single nucleotide polymorphisms.</title>
        <authorList>
            <person name="Rupp O."/>
            <person name="Brinkrolf K."/>
            <person name="Buerth C."/>
            <person name="Kunigo M."/>
            <person name="Schneider J."/>
            <person name="Jaenicke S."/>
            <person name="Goesmann A."/>
            <person name="Puehler A."/>
            <person name="Jaeger K.-E."/>
            <person name="Ernst J.F."/>
        </authorList>
    </citation>
    <scope>NUCLEOTIDE SEQUENCE [LARGE SCALE GENOMIC DNA]</scope>
    <source>
        <strain evidence="3">ATCC 18201 / CBS 1600 / BCRC 20928 / JCM 3617 / NBRC 0987 / NRRL Y-1542</strain>
    </source>
</reference>
<dbReference type="GO" id="GO:0016567">
    <property type="term" value="P:protein ubiquitination"/>
    <property type="evidence" value="ECO:0007669"/>
    <property type="project" value="TreeGrafter"/>
</dbReference>
<sequence length="645" mass="73587">MNTTNSSSPSAGSWLITSMLRAFKRVAQQPTGGIESNVGAVGSTANNHTNNNSNANNHRFTVFHYFISPYSGVCMIMAIVLNRTAVFASSRRHNPRAPRWPKWILRLFALSMILRCLWFVVVQFAYIYHPFHDMVLDYLPEERQPVHSLLWSVFMTLCISQFLETFVSITSGQSPSNDTGLTLFEHSIAFQECQRMKIPSPHLLIICCFSLITQLTTHTVGLLGLKKYQLIPSTILGISFLLFYCLTIYYGELEYMPSVVLGSVFPQLFVLVTTTFCVALYELSVLMNGGDASTLTYTPMMENLKDSLNLQLNDDFNSALMRFGYIMFTAVEDKQYVNELPALTLSKGTYLEQHHLVSGYLNKLENNPDLVELKQTKPSSQDIPFYRNWNLYKKFANMAKLLQALLLLAIQLIRHKPNPTTKKLPTPQLYGNLRHSNDSTSCLLDDSLQLEDVDTSEDFVPNESEDEESEVDPLEYDSELDELEMDQEYVPTLAKARLRQRVIHQTEKASTLNELFTPDDIVHWISPNTQDTEEMSLIHTMRLHLSQDRRLTRRQYGELNRDGLLEEVIQCARHNHNANDIDDHEHTSEELTCVVCQTEPRSVVLWPCKCFSLCEGCRMSLGIRGFGICVCCRAKVEGYSKIFIP</sequence>
<evidence type="ECO:0008006" key="4">
    <source>
        <dbReference type="Google" id="ProtNLM"/>
    </source>
</evidence>
<gene>
    <name evidence="2" type="ORF">BN1211_5837</name>
</gene>
<keyword evidence="1" id="KW-0472">Membrane</keyword>
<proteinExistence type="predicted"/>
<feature type="transmembrane region" description="Helical" evidence="1">
    <location>
        <begin position="62"/>
        <end position="82"/>
    </location>
</feature>
<organism evidence="2 3">
    <name type="scientific">Cyberlindnera jadinii (strain ATCC 18201 / CBS 1600 / BCRC 20928 / JCM 3617 / NBRC 0987 / NRRL Y-1542)</name>
    <name type="common">Torula yeast</name>
    <name type="synonym">Candida utilis</name>
    <dbReference type="NCBI Taxonomy" id="983966"/>
    <lineage>
        <taxon>Eukaryota</taxon>
        <taxon>Fungi</taxon>
        <taxon>Dikarya</taxon>
        <taxon>Ascomycota</taxon>
        <taxon>Saccharomycotina</taxon>
        <taxon>Saccharomycetes</taxon>
        <taxon>Phaffomycetales</taxon>
        <taxon>Phaffomycetaceae</taxon>
        <taxon>Cyberlindnera</taxon>
    </lineage>
</organism>
<dbReference type="InterPro" id="IPR013083">
    <property type="entry name" value="Znf_RING/FYVE/PHD"/>
</dbReference>
<dbReference type="Pfam" id="PF13920">
    <property type="entry name" value="zf-C3HC4_3"/>
    <property type="match status" value="1"/>
</dbReference>
<name>A0A0H5C959_CYBJN</name>
<feature type="transmembrane region" description="Helical" evidence="1">
    <location>
        <begin position="203"/>
        <end position="224"/>
    </location>
</feature>
<feature type="transmembrane region" description="Helical" evidence="1">
    <location>
        <begin position="148"/>
        <end position="167"/>
    </location>
</feature>
<dbReference type="EMBL" id="CDQK01000007">
    <property type="protein sequence ID" value="CEP24896.1"/>
    <property type="molecule type" value="Genomic_DNA"/>
</dbReference>
<accession>A0A0H5C959</accession>
<dbReference type="PANTHER" id="PTHR22696:SF1">
    <property type="entry name" value="E3 UBIQUITIN-PROTEIN LIGASE RNF26"/>
    <property type="match status" value="1"/>
</dbReference>
<dbReference type="GO" id="GO:0061630">
    <property type="term" value="F:ubiquitin protein ligase activity"/>
    <property type="evidence" value="ECO:0007669"/>
    <property type="project" value="TreeGrafter"/>
</dbReference>
<keyword evidence="1" id="KW-0812">Transmembrane</keyword>
<dbReference type="GO" id="GO:0006511">
    <property type="term" value="P:ubiquitin-dependent protein catabolic process"/>
    <property type="evidence" value="ECO:0007669"/>
    <property type="project" value="TreeGrafter"/>
</dbReference>
<feature type="transmembrane region" description="Helical" evidence="1">
    <location>
        <begin position="258"/>
        <end position="281"/>
    </location>
</feature>
<dbReference type="Gene3D" id="3.30.40.10">
    <property type="entry name" value="Zinc/RING finger domain, C3HC4 (zinc finger)"/>
    <property type="match status" value="1"/>
</dbReference>
<feature type="transmembrane region" description="Helical" evidence="1">
    <location>
        <begin position="230"/>
        <end position="251"/>
    </location>
</feature>
<feature type="transmembrane region" description="Helical" evidence="1">
    <location>
        <begin position="103"/>
        <end position="128"/>
    </location>
</feature>
<evidence type="ECO:0000256" key="1">
    <source>
        <dbReference type="SAM" id="Phobius"/>
    </source>
</evidence>
<protein>
    <recommendedName>
        <fullName evidence="4">ASI3 protein</fullName>
    </recommendedName>
</protein>
<dbReference type="PANTHER" id="PTHR22696">
    <property type="entry name" value="E3 UBIQUITIN-PROTEIN LIGASE RNF26"/>
    <property type="match status" value="1"/>
</dbReference>
<keyword evidence="1" id="KW-1133">Transmembrane helix</keyword>
<dbReference type="Proteomes" id="UP000038830">
    <property type="component" value="Unassembled WGS sequence"/>
</dbReference>